<gene>
    <name evidence="1" type="ORF">H9X81_10405</name>
</gene>
<comment type="caution">
    <text evidence="1">The sequence shown here is derived from an EMBL/GenBank/DDBJ whole genome shotgun (WGS) entry which is preliminary data.</text>
</comment>
<evidence type="ECO:0000313" key="2">
    <source>
        <dbReference type="Proteomes" id="UP000724149"/>
    </source>
</evidence>
<sequence>MIDFENMTRNELILYLYSFIEGMLKVGPESEDELDFIRLQRKVIFELMHNKVYCVKSTRYKPTAPYGKIDFDVMYFSSLHQAKRELKFRRQLMEERLPLAEPWEVSTSLLKDSLAPDDYRSIIDNRSVKLDHPGRFKFVEGRLRVGRTKNGDPKIAPYLLSLTEVPLVGAQFSGWKNATPKQESPDLAGKKVISFLAAQQHAQTDPRRK</sequence>
<protein>
    <submittedName>
        <fullName evidence="1">Uncharacterized protein</fullName>
    </submittedName>
</protein>
<keyword evidence="2" id="KW-1185">Reference proteome</keyword>
<reference evidence="1 2" key="1">
    <citation type="journal article" date="2021" name="Sci. Rep.">
        <title>The distribution of antibiotic resistance genes in chicken gut microbiota commensals.</title>
        <authorList>
            <person name="Juricova H."/>
            <person name="Matiasovicova J."/>
            <person name="Kubasova T."/>
            <person name="Cejkova D."/>
            <person name="Rychlik I."/>
        </authorList>
    </citation>
    <scope>NUCLEOTIDE SEQUENCE [LARGE SCALE GENOMIC DNA]</scope>
    <source>
        <strain evidence="1 2">An564</strain>
    </source>
</reference>
<organism evidence="1 2">
    <name type="scientific">Hydrogenoanaerobacterium saccharovorans</name>
    <dbReference type="NCBI Taxonomy" id="474960"/>
    <lineage>
        <taxon>Bacteria</taxon>
        <taxon>Bacillati</taxon>
        <taxon>Bacillota</taxon>
        <taxon>Clostridia</taxon>
        <taxon>Eubacteriales</taxon>
        <taxon>Oscillospiraceae</taxon>
        <taxon>Hydrogenoanaerobacterium</taxon>
    </lineage>
</organism>
<name>A0ABS2GR09_9FIRM</name>
<proteinExistence type="predicted"/>
<dbReference type="Proteomes" id="UP000724149">
    <property type="component" value="Unassembled WGS sequence"/>
</dbReference>
<dbReference type="RefSeq" id="WP_204721784.1">
    <property type="nucleotide sequence ID" value="NZ_JACSNR010000010.1"/>
</dbReference>
<accession>A0ABS2GR09</accession>
<dbReference type="EMBL" id="JACSNR010000010">
    <property type="protein sequence ID" value="MBM6924094.1"/>
    <property type="molecule type" value="Genomic_DNA"/>
</dbReference>
<evidence type="ECO:0000313" key="1">
    <source>
        <dbReference type="EMBL" id="MBM6924094.1"/>
    </source>
</evidence>